<keyword evidence="2" id="KW-1185">Reference proteome</keyword>
<evidence type="ECO:0000313" key="2">
    <source>
        <dbReference type="Proteomes" id="UP001250656"/>
    </source>
</evidence>
<proteinExistence type="predicted"/>
<name>A0ABU3L3W3_9FLAO</name>
<dbReference type="Gene3D" id="1.20.1600.10">
    <property type="entry name" value="Outer membrane efflux proteins (OEP)"/>
    <property type="match status" value="1"/>
</dbReference>
<gene>
    <name evidence="1" type="ORF">RQM65_06540</name>
</gene>
<protein>
    <submittedName>
        <fullName evidence="1">TolC family protein</fullName>
    </submittedName>
</protein>
<organism evidence="1 2">
    <name type="scientific">Pricia mediterranea</name>
    <dbReference type="NCBI Taxonomy" id="3076079"/>
    <lineage>
        <taxon>Bacteria</taxon>
        <taxon>Pseudomonadati</taxon>
        <taxon>Bacteroidota</taxon>
        <taxon>Flavobacteriia</taxon>
        <taxon>Flavobacteriales</taxon>
        <taxon>Flavobacteriaceae</taxon>
        <taxon>Pricia</taxon>
    </lineage>
</organism>
<comment type="caution">
    <text evidence="1">The sequence shown here is derived from an EMBL/GenBank/DDBJ whole genome shotgun (WGS) entry which is preliminary data.</text>
</comment>
<dbReference type="SUPFAM" id="SSF56954">
    <property type="entry name" value="Outer membrane efflux proteins (OEP)"/>
    <property type="match status" value="1"/>
</dbReference>
<sequence length="98" mass="11004">MTSDFVSQQINATSLGLNSQITLFQGNQINNQIKRSKFLVDQYSLFEKEAKNDITLGITESYIQLLYAAKNGHSIHCGRVKLNHPGRAKVSHQKIDSI</sequence>
<evidence type="ECO:0000313" key="1">
    <source>
        <dbReference type="EMBL" id="MDT7828315.1"/>
    </source>
</evidence>
<dbReference type="EMBL" id="JAVTTP010000001">
    <property type="protein sequence ID" value="MDT7828315.1"/>
    <property type="molecule type" value="Genomic_DNA"/>
</dbReference>
<accession>A0ABU3L3W3</accession>
<dbReference type="Proteomes" id="UP001250656">
    <property type="component" value="Unassembled WGS sequence"/>
</dbReference>
<reference evidence="1 2" key="1">
    <citation type="submission" date="2023-09" db="EMBL/GenBank/DDBJ databases">
        <title>Novel taxa isolated from Blanes Bay.</title>
        <authorList>
            <person name="Rey-Velasco X."/>
            <person name="Lucena T."/>
        </authorList>
    </citation>
    <scope>NUCLEOTIDE SEQUENCE [LARGE SCALE GENOMIC DNA]</scope>
    <source>
        <strain evidence="1 2">S334</strain>
    </source>
</reference>